<reference evidence="2" key="2">
    <citation type="submission" date="2010-11" db="EMBL/GenBank/DDBJ databases">
        <authorList>
            <consortium name="The Broad Institute Genome Sequencing Platform"/>
            <person name="Earl A."/>
            <person name="Ward D."/>
            <person name="Feldgarden M."/>
            <person name="Gevers D."/>
            <person name="Butler R."/>
            <person name="Young S.K."/>
            <person name="Zeng Q."/>
            <person name="Gargeya S."/>
            <person name="Fitzgerald M."/>
            <person name="Haas B."/>
            <person name="Abouelleil A."/>
            <person name="Alvarado L."/>
            <person name="Arachchi H.M."/>
            <person name="Berlin A."/>
            <person name="Brown A."/>
            <person name="Chapman S.B."/>
            <person name="Chen Z."/>
            <person name="Dunbar C."/>
            <person name="Freedman E."/>
            <person name="Gearin G."/>
            <person name="Gellesch M."/>
            <person name="Goldberg J."/>
            <person name="Griggs A."/>
            <person name="Gujja S."/>
            <person name="Heilman E."/>
            <person name="Heiman D."/>
            <person name="Howarth C."/>
            <person name="Larson L."/>
            <person name="Lui A."/>
            <person name="MacDonald P.J.P."/>
            <person name="Mehta T."/>
            <person name="Montmayeur A."/>
            <person name="Murphy C."/>
            <person name="Neiman D."/>
            <person name="Pearson M."/>
            <person name="Priest M."/>
            <person name="Roberts A."/>
            <person name="Saif S."/>
            <person name="Shea T."/>
            <person name="Shenoy N."/>
            <person name="Sisk P."/>
            <person name="Stolte C."/>
            <person name="Sykes S."/>
            <person name="White J."/>
            <person name="Yandava C."/>
            <person name="Wortman J."/>
            <person name="Nusbaum C."/>
            <person name="Birren B."/>
        </authorList>
    </citation>
    <scope>NUCLEOTIDE SEQUENCE</scope>
    <source>
        <strain evidence="2">P1A1 Lamole</strain>
    </source>
</reference>
<dbReference type="EMBL" id="GL541646">
    <property type="protein sequence ID" value="KDE09162.1"/>
    <property type="molecule type" value="Genomic_DNA"/>
</dbReference>
<evidence type="ECO:0000313" key="3">
    <source>
        <dbReference type="EnsemblFungi" id="MVLG_00875T0"/>
    </source>
</evidence>
<dbReference type="AlphaFoldDB" id="U5H0E0"/>
<dbReference type="HOGENOM" id="CLU_1385107_0_0_1"/>
<reference evidence="4" key="1">
    <citation type="submission" date="2010-11" db="EMBL/GenBank/DDBJ databases">
        <title>The genome sequence of Microbotryum violaceum strain p1A1 Lamole.</title>
        <authorList>
            <person name="Cuomo C."/>
            <person name="Perlin M."/>
            <person name="Young S.K."/>
            <person name="Zeng Q."/>
            <person name="Gargeya S."/>
            <person name="Alvarado L."/>
            <person name="Berlin A."/>
            <person name="Chapman S.B."/>
            <person name="Chen Z."/>
            <person name="Freedman E."/>
            <person name="Gellesch M."/>
            <person name="Goldberg J."/>
            <person name="Griggs A."/>
            <person name="Gujja S."/>
            <person name="Heilman E."/>
            <person name="Heiman D."/>
            <person name="Howarth C."/>
            <person name="Mehta T."/>
            <person name="Neiman D."/>
            <person name="Pearson M."/>
            <person name="Roberts A."/>
            <person name="Saif S."/>
            <person name="Shea T."/>
            <person name="Shenoy N."/>
            <person name="Sisk P."/>
            <person name="Stolte C."/>
            <person name="Sykes S."/>
            <person name="White J."/>
            <person name="Yandava C."/>
            <person name="Haas B."/>
            <person name="Nusbaum C."/>
            <person name="Birren B."/>
        </authorList>
    </citation>
    <scope>NUCLEOTIDE SEQUENCE [LARGE SCALE GENOMIC DNA]</scope>
    <source>
        <strain evidence="4">p1A1 Lamole</strain>
    </source>
</reference>
<reference evidence="2 4" key="3">
    <citation type="journal article" date="2015" name="BMC Genomics">
        <title>Sex and parasites: genomic and transcriptomic analysis of Microbotryum lychnidis-dioicae, the biotrophic and plant-castrating anther smut fungus.</title>
        <authorList>
            <person name="Perlin M.H."/>
            <person name="Amselem J."/>
            <person name="Fontanillas E."/>
            <person name="Toh S.S."/>
            <person name="Chen Z."/>
            <person name="Goldberg J."/>
            <person name="Duplessis S."/>
            <person name="Henrissat B."/>
            <person name="Young S."/>
            <person name="Zeng Q."/>
            <person name="Aguileta G."/>
            <person name="Petit E."/>
            <person name="Badouin H."/>
            <person name="Andrews J."/>
            <person name="Razeeq D."/>
            <person name="Gabaldon T."/>
            <person name="Quesneville H."/>
            <person name="Giraud T."/>
            <person name="Hood M.E."/>
            <person name="Schultz D.J."/>
            <person name="Cuomo C.A."/>
        </authorList>
    </citation>
    <scope>NUCLEOTIDE SEQUENCE [LARGE SCALE GENOMIC DNA]</scope>
    <source>
        <strain evidence="4">p1A1 Lamole</strain>
        <strain evidence="2">P1A1 Lamole</strain>
    </source>
</reference>
<dbReference type="OrthoDB" id="497541at2759"/>
<dbReference type="STRING" id="683840.U5H0E0"/>
<sequence length="197" mass="22876">MGIRPMPWDTWLELDSDYQKTLDIVSRRTRTQGEEANRVMPDFRPQAFECLVEMASYLAIRYPRYFTVKRVKYDEQDESSWGDLLSGKEAGCVRVIENKITEDVFDFAEIERVEGKEWNPMRVAASQVSIERFFQKLNCGKPVQRYNYTFRIDDQVAWSNHTNGPEQIFDEATKGPDPELLAQLNGPNWKAPQPATA</sequence>
<dbReference type="InParanoid" id="U5H0E0"/>
<evidence type="ECO:0000256" key="1">
    <source>
        <dbReference type="SAM" id="MobiDB-lite"/>
    </source>
</evidence>
<dbReference type="Pfam" id="PF11927">
    <property type="entry name" value="HODM_asu-like"/>
    <property type="match status" value="1"/>
</dbReference>
<evidence type="ECO:0000313" key="4">
    <source>
        <dbReference type="Proteomes" id="UP000017200"/>
    </source>
</evidence>
<dbReference type="EnsemblFungi" id="MVLG_00875T0">
    <property type="protein sequence ID" value="MVLG_00875T0"/>
    <property type="gene ID" value="MVLG_00875"/>
</dbReference>
<proteinExistence type="predicted"/>
<accession>U5H0E0</accession>
<protein>
    <submittedName>
        <fullName evidence="2 3">Uncharacterized protein</fullName>
    </submittedName>
</protein>
<dbReference type="InterPro" id="IPR021848">
    <property type="entry name" value="HODM_asu-like"/>
</dbReference>
<reference evidence="3" key="4">
    <citation type="submission" date="2015-06" db="UniProtKB">
        <authorList>
            <consortium name="EnsemblFungi"/>
        </authorList>
    </citation>
    <scope>IDENTIFICATION</scope>
</reference>
<dbReference type="Proteomes" id="UP000017200">
    <property type="component" value="Unassembled WGS sequence"/>
</dbReference>
<feature type="region of interest" description="Disordered" evidence="1">
    <location>
        <begin position="173"/>
        <end position="197"/>
    </location>
</feature>
<evidence type="ECO:0000313" key="2">
    <source>
        <dbReference type="EMBL" id="KDE09162.1"/>
    </source>
</evidence>
<name>U5H0E0_USTV1</name>
<gene>
    <name evidence="2" type="ORF">MVLG_00875</name>
</gene>
<organism evidence="2">
    <name type="scientific">Microbotryum lychnidis-dioicae (strain p1A1 Lamole / MvSl-1064)</name>
    <name type="common">Anther smut fungus</name>
    <dbReference type="NCBI Taxonomy" id="683840"/>
    <lineage>
        <taxon>Eukaryota</taxon>
        <taxon>Fungi</taxon>
        <taxon>Dikarya</taxon>
        <taxon>Basidiomycota</taxon>
        <taxon>Pucciniomycotina</taxon>
        <taxon>Microbotryomycetes</taxon>
        <taxon>Microbotryales</taxon>
        <taxon>Microbotryaceae</taxon>
        <taxon>Microbotryum</taxon>
    </lineage>
</organism>
<keyword evidence="4" id="KW-1185">Reference proteome</keyword>
<dbReference type="EMBL" id="AEIJ01000077">
    <property type="status" value="NOT_ANNOTATED_CDS"/>
    <property type="molecule type" value="Genomic_DNA"/>
</dbReference>